<feature type="region of interest" description="Disordered" evidence="1">
    <location>
        <begin position="1"/>
        <end position="123"/>
    </location>
</feature>
<evidence type="ECO:0000313" key="4">
    <source>
        <dbReference type="Proteomes" id="UP001177023"/>
    </source>
</evidence>
<feature type="compositionally biased region" description="Basic and acidic residues" evidence="1">
    <location>
        <begin position="83"/>
        <end position="95"/>
    </location>
</feature>
<feature type="compositionally biased region" description="Basic residues" evidence="1">
    <location>
        <begin position="1"/>
        <end position="17"/>
    </location>
</feature>
<organism evidence="3 4">
    <name type="scientific">Mesorhabditis spiculigera</name>
    <dbReference type="NCBI Taxonomy" id="96644"/>
    <lineage>
        <taxon>Eukaryota</taxon>
        <taxon>Metazoa</taxon>
        <taxon>Ecdysozoa</taxon>
        <taxon>Nematoda</taxon>
        <taxon>Chromadorea</taxon>
        <taxon>Rhabditida</taxon>
        <taxon>Rhabditina</taxon>
        <taxon>Rhabditomorpha</taxon>
        <taxon>Rhabditoidea</taxon>
        <taxon>Rhabditidae</taxon>
        <taxon>Mesorhabditinae</taxon>
        <taxon>Mesorhabditis</taxon>
    </lineage>
</organism>
<keyword evidence="2" id="KW-0812">Transmembrane</keyword>
<sequence>MPAKAAVKRKNKAKAARPVKATEKKPKIDEGSAADEEQANKPAKTSAPHPVDEQQVLQGIQGQAVAKVVELEQQEENDPNEDNEQKHKQDQEDDKKKKKKQLQKKKKNQRKKVKKLREERSAAAPEIRRNTNYRAFLTVMAFACVLSIPIAMAKDFMGTLVQTVVDFAAYFVIFTTITFPVGPVIRNCLWILIIIRIAASMIFWFSGLSTSAVLGNAVKLFLEFMVCLYDVFQLNYARA</sequence>
<feature type="transmembrane region" description="Helical" evidence="2">
    <location>
        <begin position="188"/>
        <end position="206"/>
    </location>
</feature>
<keyword evidence="4" id="KW-1185">Reference proteome</keyword>
<name>A0AA36CT59_9BILA</name>
<feature type="compositionally biased region" description="Basic and acidic residues" evidence="1">
    <location>
        <begin position="20"/>
        <end position="30"/>
    </location>
</feature>
<accession>A0AA36CT59</accession>
<keyword evidence="2" id="KW-1133">Transmembrane helix</keyword>
<feature type="compositionally biased region" description="Acidic residues" evidence="1">
    <location>
        <begin position="72"/>
        <end position="82"/>
    </location>
</feature>
<protein>
    <submittedName>
        <fullName evidence="3">Uncharacterized protein</fullName>
    </submittedName>
</protein>
<comment type="caution">
    <text evidence="3">The sequence shown here is derived from an EMBL/GenBank/DDBJ whole genome shotgun (WGS) entry which is preliminary data.</text>
</comment>
<feature type="transmembrane region" description="Helical" evidence="2">
    <location>
        <begin position="159"/>
        <end position="181"/>
    </location>
</feature>
<evidence type="ECO:0000256" key="1">
    <source>
        <dbReference type="SAM" id="MobiDB-lite"/>
    </source>
</evidence>
<feature type="non-terminal residue" evidence="3">
    <location>
        <position position="1"/>
    </location>
</feature>
<evidence type="ECO:0000313" key="3">
    <source>
        <dbReference type="EMBL" id="CAJ0574563.1"/>
    </source>
</evidence>
<keyword evidence="2" id="KW-0472">Membrane</keyword>
<dbReference type="EMBL" id="CATQJA010002631">
    <property type="protein sequence ID" value="CAJ0574563.1"/>
    <property type="molecule type" value="Genomic_DNA"/>
</dbReference>
<gene>
    <name evidence="3" type="ORF">MSPICULIGERA_LOCUS12895</name>
</gene>
<feature type="transmembrane region" description="Helical" evidence="2">
    <location>
        <begin position="135"/>
        <end position="153"/>
    </location>
</feature>
<dbReference type="AlphaFoldDB" id="A0AA36CT59"/>
<reference evidence="3" key="1">
    <citation type="submission" date="2023-06" db="EMBL/GenBank/DDBJ databases">
        <authorList>
            <person name="Delattre M."/>
        </authorList>
    </citation>
    <scope>NUCLEOTIDE SEQUENCE</scope>
    <source>
        <strain evidence="3">AF72</strain>
    </source>
</reference>
<feature type="compositionally biased region" description="Basic residues" evidence="1">
    <location>
        <begin position="96"/>
        <end position="115"/>
    </location>
</feature>
<evidence type="ECO:0000256" key="2">
    <source>
        <dbReference type="SAM" id="Phobius"/>
    </source>
</evidence>
<proteinExistence type="predicted"/>
<dbReference type="Proteomes" id="UP001177023">
    <property type="component" value="Unassembled WGS sequence"/>
</dbReference>